<dbReference type="Proteomes" id="UP000202176">
    <property type="component" value="Segment"/>
</dbReference>
<dbReference type="KEGG" id="vg:18266189"/>
<evidence type="ECO:0000259" key="1">
    <source>
        <dbReference type="PROSITE" id="PS51471"/>
    </source>
</evidence>
<dbReference type="EMBL" id="KF740664">
    <property type="protein sequence ID" value="AHH01728.1"/>
    <property type="molecule type" value="Genomic_DNA"/>
</dbReference>
<dbReference type="InterPro" id="IPR027450">
    <property type="entry name" value="AlkB-like"/>
</dbReference>
<dbReference type="GeneID" id="18266189"/>
<dbReference type="PANTHER" id="PTHR31212:SF4">
    <property type="entry name" value="ALPHA-KETOGLUTARATE-DEPENDENT DIOXYGENASE ALKB HOMOLOG 3"/>
    <property type="match status" value="1"/>
</dbReference>
<dbReference type="Pfam" id="PF13532">
    <property type="entry name" value="2OG-FeII_Oxy_2"/>
    <property type="match status" value="1"/>
</dbReference>
<dbReference type="GO" id="GO:0006307">
    <property type="term" value="P:DNA alkylation repair"/>
    <property type="evidence" value="ECO:0007669"/>
    <property type="project" value="InterPro"/>
</dbReference>
<dbReference type="PANTHER" id="PTHR31212">
    <property type="entry name" value="ALPHA-KETOGLUTARATE-DEPENDENT DIOXYGENASE ALKB HOMOLOG 3"/>
    <property type="match status" value="1"/>
</dbReference>
<dbReference type="Gene3D" id="2.60.120.590">
    <property type="entry name" value="Alpha-ketoglutarate-dependent dioxygenase AlkB-like"/>
    <property type="match status" value="1"/>
</dbReference>
<evidence type="ECO:0000313" key="2">
    <source>
        <dbReference type="EMBL" id="AHH01728.1"/>
    </source>
</evidence>
<keyword evidence="3" id="KW-1185">Reference proteome</keyword>
<reference evidence="2 3" key="1">
    <citation type="journal article" date="2014" name="Proc. Natl. Acad. Sci. U.S.A.">
        <title>Thirty-thousand-year-old distant relative of giant icosahedral DNA viruses with a pandoravirus morphology.</title>
        <authorList>
            <person name="Legendre M."/>
            <person name="Bartoli J."/>
            <person name="Shmakova L."/>
            <person name="Jeudy S."/>
            <person name="Labadie K."/>
            <person name="Adrait A."/>
            <person name="Lescot M."/>
            <person name="Poirot O."/>
            <person name="Bertaux L."/>
            <person name="Bruley C."/>
            <person name="Coute Y."/>
            <person name="Rivkina E."/>
            <person name="Abergel C."/>
            <person name="Claverie J.M."/>
        </authorList>
    </citation>
    <scope>NUCLEOTIDE SEQUENCE [LARGE SCALE GENOMIC DNA]</scope>
    <source>
        <strain evidence="2">P1084-T</strain>
    </source>
</reference>
<gene>
    <name evidence="2" type="ORF">pv_161</name>
</gene>
<dbReference type="GO" id="GO:0051213">
    <property type="term" value="F:dioxygenase activity"/>
    <property type="evidence" value="ECO:0007669"/>
    <property type="project" value="InterPro"/>
</dbReference>
<dbReference type="PROSITE" id="PS51471">
    <property type="entry name" value="FE2OG_OXY"/>
    <property type="match status" value="1"/>
</dbReference>
<dbReference type="SUPFAM" id="SSF51197">
    <property type="entry name" value="Clavaminate synthase-like"/>
    <property type="match status" value="1"/>
</dbReference>
<evidence type="ECO:0000313" key="3">
    <source>
        <dbReference type="Proteomes" id="UP000202176"/>
    </source>
</evidence>
<dbReference type="InterPro" id="IPR005123">
    <property type="entry name" value="Oxoglu/Fe-dep_dioxygenase_dom"/>
</dbReference>
<dbReference type="OrthoDB" id="20140at10239"/>
<feature type="domain" description="Fe2OG dioxygenase" evidence="1">
    <location>
        <begin position="96"/>
        <end position="195"/>
    </location>
</feature>
<sequence length="196" mass="22686">MERTPEILISTEKSRLWIVRDFTSDLYSVLQNVETLHEPPIFLMGKSLSQRRDVGFYSEESAGYRYSGAFMKSIDFSNAPILKELLRSVNSVLSTSFNGILVNRYRNGEKYLSAHSDSEAGLDKKNKRVVGLAYGAIRTFRIRDKKTRKIVLDIPHEPCMLIVMEGEFQSEFTHEIPKQKKVLEERISLTFRHHIE</sequence>
<organism evidence="2 3">
    <name type="scientific">Pithovirus sibericum</name>
    <dbReference type="NCBI Taxonomy" id="1450746"/>
    <lineage>
        <taxon>Viruses</taxon>
        <taxon>Pithoviruses</taxon>
        <taxon>Orthopithovirinae</taxon>
        <taxon>Alphapithovirus</taxon>
        <taxon>Alphapithovirus sibericum</taxon>
    </lineage>
</organism>
<protein>
    <submittedName>
        <fullName evidence="2">Alkylated DNA repair protein</fullName>
    </submittedName>
</protein>
<accession>W5S4P7</accession>
<dbReference type="InterPro" id="IPR037151">
    <property type="entry name" value="AlkB-like_sf"/>
</dbReference>
<dbReference type="InterPro" id="IPR032854">
    <property type="entry name" value="ALKBH3"/>
</dbReference>
<name>W5S4P7_9VIRU</name>
<proteinExistence type="predicted"/>
<dbReference type="RefSeq" id="YP_009001063.1">
    <property type="nucleotide sequence ID" value="NC_023423.1"/>
</dbReference>